<keyword evidence="4" id="KW-1185">Reference proteome</keyword>
<feature type="transmembrane region" description="Helical" evidence="2">
    <location>
        <begin position="356"/>
        <end position="376"/>
    </location>
</feature>
<feature type="transmembrane region" description="Helical" evidence="2">
    <location>
        <begin position="160"/>
        <end position="180"/>
    </location>
</feature>
<feature type="transmembrane region" description="Helical" evidence="2">
    <location>
        <begin position="43"/>
        <end position="65"/>
    </location>
</feature>
<evidence type="ECO:0000313" key="3">
    <source>
        <dbReference type="EMBL" id="KAK5071439.1"/>
    </source>
</evidence>
<evidence type="ECO:0000256" key="1">
    <source>
        <dbReference type="SAM" id="MobiDB-lite"/>
    </source>
</evidence>
<gene>
    <name evidence="3" type="ORF">LTR24_010525</name>
</gene>
<feature type="region of interest" description="Disordered" evidence="1">
    <location>
        <begin position="443"/>
        <end position="583"/>
    </location>
</feature>
<dbReference type="Proteomes" id="UP001345013">
    <property type="component" value="Unassembled WGS sequence"/>
</dbReference>
<keyword evidence="2" id="KW-0472">Membrane</keyword>
<feature type="compositionally biased region" description="Basic and acidic residues" evidence="1">
    <location>
        <begin position="561"/>
        <end position="583"/>
    </location>
</feature>
<feature type="compositionally biased region" description="Basic and acidic residues" evidence="1">
    <location>
        <begin position="443"/>
        <end position="453"/>
    </location>
</feature>
<evidence type="ECO:0000313" key="4">
    <source>
        <dbReference type="Proteomes" id="UP001345013"/>
    </source>
</evidence>
<accession>A0ABR0JTR5</accession>
<feature type="compositionally biased region" description="Basic and acidic residues" evidence="1">
    <location>
        <begin position="524"/>
        <end position="554"/>
    </location>
</feature>
<comment type="caution">
    <text evidence="3">The sequence shown here is derived from an EMBL/GenBank/DDBJ whole genome shotgun (WGS) entry which is preliminary data.</text>
</comment>
<feature type="compositionally biased region" description="Polar residues" evidence="1">
    <location>
        <begin position="513"/>
        <end position="523"/>
    </location>
</feature>
<proteinExistence type="predicted"/>
<dbReference type="EMBL" id="JAVRRG010000347">
    <property type="protein sequence ID" value="KAK5071439.1"/>
    <property type="molecule type" value="Genomic_DNA"/>
</dbReference>
<feature type="compositionally biased region" description="Basic and acidic residues" evidence="1">
    <location>
        <begin position="477"/>
        <end position="494"/>
    </location>
</feature>
<feature type="transmembrane region" description="Helical" evidence="2">
    <location>
        <begin position="20"/>
        <end position="37"/>
    </location>
</feature>
<evidence type="ECO:0000256" key="2">
    <source>
        <dbReference type="SAM" id="Phobius"/>
    </source>
</evidence>
<feature type="transmembrane region" description="Helical" evidence="2">
    <location>
        <begin position="136"/>
        <end position="154"/>
    </location>
</feature>
<sequence>MANNGTASVFATQWRNPTGFLSLLMIIGGPVIQSALAQLTGPSFVPICFSFGWVSYAFSTITALVGDGRLMPPTDYPCKVFNLETGYARTNRSWIIGRLLRDLEKPLSNEALCVSIYGTEQRPADKKCWAGMSKSTTFGLGAIALQIGIAIVPLGLTQDWGILIITASGTVIALLTAAVPQWRVEKFACRDESKKKIAITVGNGSRHVIVVLGEGRTLDLEDMAGGEGPRHGRPWVKTGWFLDYVNSDGRTVEIDQEEAHREYMSQHNIITRPLIRWRGISVGVRYYRRYQNDTAIRRPSSNEVMEAYAKNHNLAKQVQLFRGLPKPFWLTRLFVTILILLWTVVLISVLALKRNAWYLVAVGTVGMVQNAIVAAASREPDKRGIHLEKLPMIFIGEKVQDVLMDLDSWEAGCGRALLKEFFPAGLDVPKDRGEQDWWDEKARKGKGLEEDGKQVWGKQGGKKAAKEEGQEEEVEEEEKKKDSGEESEKGKGVEGNESGDGAGKEDEKGGENLTKQGALTSLNTEKKKDKDRYNRERYQEKYLGRRYDRIEIEKPGTPSRGKRDGGISRTEFRSRIVREAFSR</sequence>
<organism evidence="3 4">
    <name type="scientific">Lithohypha guttulata</name>
    <dbReference type="NCBI Taxonomy" id="1690604"/>
    <lineage>
        <taxon>Eukaryota</taxon>
        <taxon>Fungi</taxon>
        <taxon>Dikarya</taxon>
        <taxon>Ascomycota</taxon>
        <taxon>Pezizomycotina</taxon>
        <taxon>Eurotiomycetes</taxon>
        <taxon>Chaetothyriomycetidae</taxon>
        <taxon>Chaetothyriales</taxon>
        <taxon>Trichomeriaceae</taxon>
        <taxon>Lithohypha</taxon>
    </lineage>
</organism>
<protein>
    <submittedName>
        <fullName evidence="3">Uncharacterized protein</fullName>
    </submittedName>
</protein>
<keyword evidence="2" id="KW-0812">Transmembrane</keyword>
<feature type="transmembrane region" description="Helical" evidence="2">
    <location>
        <begin position="329"/>
        <end position="350"/>
    </location>
</feature>
<reference evidence="3 4" key="1">
    <citation type="submission" date="2023-08" db="EMBL/GenBank/DDBJ databases">
        <title>Black Yeasts Isolated from many extreme environments.</title>
        <authorList>
            <person name="Coleine C."/>
            <person name="Stajich J.E."/>
            <person name="Selbmann L."/>
        </authorList>
    </citation>
    <scope>NUCLEOTIDE SEQUENCE [LARGE SCALE GENOMIC DNA]</scope>
    <source>
        <strain evidence="3 4">CCFEE 5885</strain>
    </source>
</reference>
<keyword evidence="2" id="KW-1133">Transmembrane helix</keyword>
<name>A0ABR0JTR5_9EURO</name>